<dbReference type="AlphaFoldDB" id="A0A7R9H9A6"/>
<proteinExistence type="predicted"/>
<dbReference type="SUPFAM" id="SSF52047">
    <property type="entry name" value="RNI-like"/>
    <property type="match status" value="1"/>
</dbReference>
<evidence type="ECO:0000313" key="2">
    <source>
        <dbReference type="EMBL" id="CAD7412727.1"/>
    </source>
</evidence>
<dbReference type="Gene3D" id="3.80.10.10">
    <property type="entry name" value="Ribonuclease Inhibitor"/>
    <property type="match status" value="1"/>
</dbReference>
<name>A0A7R9H9A6_TIMCR</name>
<protein>
    <submittedName>
        <fullName evidence="2">Uncharacterized protein</fullName>
    </submittedName>
</protein>
<reference evidence="2" key="1">
    <citation type="submission" date="2020-11" db="EMBL/GenBank/DDBJ databases">
        <authorList>
            <person name="Tran Van P."/>
        </authorList>
    </citation>
    <scope>NUCLEOTIDE SEQUENCE</scope>
</reference>
<gene>
    <name evidence="2" type="ORF">TCEB3V08_LOCUS11493</name>
</gene>
<dbReference type="InterPro" id="IPR032675">
    <property type="entry name" value="LRR_dom_sf"/>
</dbReference>
<accession>A0A7R9H9A6</accession>
<dbReference type="EMBL" id="OC323126">
    <property type="protein sequence ID" value="CAD7412727.1"/>
    <property type="molecule type" value="Genomic_DNA"/>
</dbReference>
<evidence type="ECO:0000256" key="1">
    <source>
        <dbReference type="SAM" id="MobiDB-lite"/>
    </source>
</evidence>
<organism evidence="2">
    <name type="scientific">Timema cristinae</name>
    <name type="common">Walking stick</name>
    <dbReference type="NCBI Taxonomy" id="61476"/>
    <lineage>
        <taxon>Eukaryota</taxon>
        <taxon>Metazoa</taxon>
        <taxon>Ecdysozoa</taxon>
        <taxon>Arthropoda</taxon>
        <taxon>Hexapoda</taxon>
        <taxon>Insecta</taxon>
        <taxon>Pterygota</taxon>
        <taxon>Neoptera</taxon>
        <taxon>Polyneoptera</taxon>
        <taxon>Phasmatodea</taxon>
        <taxon>Timematodea</taxon>
        <taxon>Timematoidea</taxon>
        <taxon>Timematidae</taxon>
        <taxon>Timema</taxon>
    </lineage>
</organism>
<sequence>MLDKLWSNGAMQSDVTDAGLTGMGMGSEPPPHGEDPLPPLYDEALPEDLMKEQLLDIRNGKALADPMHKISLRSRAEREIVNDAKLKRVVSQMCEDQYLGADRSEDSLANLRGENRPFSGFWFRFFNKHFKGSGLVLLETLECLSRQWSVCRDSEVFVETVECLLRHGVFVETVKCLSRQWSVCQDSGVFVKTVECLSRQWSVCRDSGVFIETWSVCRDSGVFIETVKCLSRQWSVCRDSGVFVDTMWCLFVSAGLQYLDLCGCNRITDVSMKHAFFFRELQYLNLSQCQQFPFKRTSLKDRYNRPFSCALLNESIARPPQWSELLATDPEGPGLNPRCLQRVLQTRKQPPGSSSCIMLSLVCQKHVFLKCALKVCKVQCTDYSDTPFRDIFHRPVVLSRKEPQYRDAHYEPVLQRHGQWNHQRLKVPLSTQTLRSAASEAGHRQSANWGTLTLPQAWSRARQQALVRPTLSLTSMLVSAVILSGEFRHKSETENKSGDLYVTLVASFSLKNLSLSCTCPPTGPRIQSRLHIISQD</sequence>
<feature type="region of interest" description="Disordered" evidence="1">
    <location>
        <begin position="13"/>
        <end position="34"/>
    </location>
</feature>